<sequence length="393" mass="42216">MDMLQHAATVNGSVPSDTNITDDTNASANQRLADTGNSFDADTPSVNVSVELDGMDTNLSWTRENVSDDVTTSNGSAFALPWHENVSEDVLEDANESAEIDDVGWNFSDWTEENASTEVNTSNGSSVIWQEHVAVAGNASANDSDVRDVNVSVEIDGMDSNLSEWTRENASDDVTTSNGSAFVESIPLPENASFNDSDVWRHTDVADNASVGPDDENVSEEFLEDANESAELDDVGWNFSDWTEENASEAENTSNGSVIIWQGMAVAENASANDSDAWRQPDPAVPYNTSVAHEAGNASEERLDDVNESVDLDGMDTNLSEWMRQNASDDVATSNGSAVVVESIPLPDNSSFNDSDVAYNASDENVSEDVLEDANESVEPADVGWNLSNWSLG</sequence>
<dbReference type="AlphaFoldDB" id="A0A812LNZ7"/>
<evidence type="ECO:0000313" key="2">
    <source>
        <dbReference type="EMBL" id="CAE7247463.1"/>
    </source>
</evidence>
<gene>
    <name evidence="2" type="ORF">SNAT2548_LOCUS11857</name>
</gene>
<keyword evidence="3" id="KW-1185">Reference proteome</keyword>
<accession>A0A812LNZ7</accession>
<comment type="caution">
    <text evidence="2">The sequence shown here is derived from an EMBL/GenBank/DDBJ whole genome shotgun (WGS) entry which is preliminary data.</text>
</comment>
<dbReference type="EMBL" id="CAJNDS010001112">
    <property type="protein sequence ID" value="CAE7247463.1"/>
    <property type="molecule type" value="Genomic_DNA"/>
</dbReference>
<evidence type="ECO:0000313" key="3">
    <source>
        <dbReference type="Proteomes" id="UP000604046"/>
    </source>
</evidence>
<name>A0A812LNZ7_9DINO</name>
<proteinExistence type="predicted"/>
<feature type="compositionally biased region" description="Polar residues" evidence="1">
    <location>
        <begin position="8"/>
        <end position="24"/>
    </location>
</feature>
<protein>
    <submittedName>
        <fullName evidence="2">Uncharacterized protein</fullName>
    </submittedName>
</protein>
<organism evidence="2 3">
    <name type="scientific">Symbiodinium natans</name>
    <dbReference type="NCBI Taxonomy" id="878477"/>
    <lineage>
        <taxon>Eukaryota</taxon>
        <taxon>Sar</taxon>
        <taxon>Alveolata</taxon>
        <taxon>Dinophyceae</taxon>
        <taxon>Suessiales</taxon>
        <taxon>Symbiodiniaceae</taxon>
        <taxon>Symbiodinium</taxon>
    </lineage>
</organism>
<feature type="region of interest" description="Disordered" evidence="1">
    <location>
        <begin position="1"/>
        <end position="24"/>
    </location>
</feature>
<reference evidence="2" key="1">
    <citation type="submission" date="2021-02" db="EMBL/GenBank/DDBJ databases">
        <authorList>
            <person name="Dougan E. K."/>
            <person name="Rhodes N."/>
            <person name="Thang M."/>
            <person name="Chan C."/>
        </authorList>
    </citation>
    <scope>NUCLEOTIDE SEQUENCE</scope>
</reference>
<dbReference type="Proteomes" id="UP000604046">
    <property type="component" value="Unassembled WGS sequence"/>
</dbReference>
<evidence type="ECO:0000256" key="1">
    <source>
        <dbReference type="SAM" id="MobiDB-lite"/>
    </source>
</evidence>